<dbReference type="AlphaFoldDB" id="A0A8D8FEA5"/>
<reference evidence="1" key="1">
    <citation type="submission" date="2021-05" db="EMBL/GenBank/DDBJ databases">
        <authorList>
            <person name="Alioto T."/>
            <person name="Alioto T."/>
            <person name="Gomez Garrido J."/>
        </authorList>
    </citation>
    <scope>NUCLEOTIDE SEQUENCE</scope>
</reference>
<proteinExistence type="predicted"/>
<organism evidence="1">
    <name type="scientific">Culex pipiens</name>
    <name type="common">House mosquito</name>
    <dbReference type="NCBI Taxonomy" id="7175"/>
    <lineage>
        <taxon>Eukaryota</taxon>
        <taxon>Metazoa</taxon>
        <taxon>Ecdysozoa</taxon>
        <taxon>Arthropoda</taxon>
        <taxon>Hexapoda</taxon>
        <taxon>Insecta</taxon>
        <taxon>Pterygota</taxon>
        <taxon>Neoptera</taxon>
        <taxon>Endopterygota</taxon>
        <taxon>Diptera</taxon>
        <taxon>Nematocera</taxon>
        <taxon>Culicoidea</taxon>
        <taxon>Culicidae</taxon>
        <taxon>Culicinae</taxon>
        <taxon>Culicini</taxon>
        <taxon>Culex</taxon>
        <taxon>Culex</taxon>
    </lineage>
</organism>
<accession>A0A8D8FEA5</accession>
<evidence type="ECO:0000313" key="1">
    <source>
        <dbReference type="EMBL" id="CAG6469482.1"/>
    </source>
</evidence>
<name>A0A8D8FEA5_CULPI</name>
<protein>
    <submittedName>
        <fullName evidence="1">(northern house mosquito) hypothetical protein</fullName>
    </submittedName>
</protein>
<sequence>MLLRILSQLLVQVRHQSAAGRRLHPTARVRRLLRSGPGQPIRFGLGLVEEMRSSWRICNYQIHQTPPLPQMSVLEVSAKKNSVTTINGKIYPRCTTAAAAGRLTLRQ</sequence>
<dbReference type="EMBL" id="HBUE01063060">
    <property type="protein sequence ID" value="CAG6469482.1"/>
    <property type="molecule type" value="Transcribed_RNA"/>
</dbReference>